<evidence type="ECO:0000313" key="3">
    <source>
        <dbReference type="Proteomes" id="UP001168338"/>
    </source>
</evidence>
<gene>
    <name evidence="2" type="ORF">FGU65_10625</name>
</gene>
<feature type="transmembrane region" description="Helical" evidence="1">
    <location>
        <begin position="96"/>
        <end position="115"/>
    </location>
</feature>
<feature type="transmembrane region" description="Helical" evidence="1">
    <location>
        <begin position="9"/>
        <end position="42"/>
    </location>
</feature>
<keyword evidence="3" id="KW-1185">Reference proteome</keyword>
<organism evidence="2 3">
    <name type="scientific">Methanoculleus frigidifontis</name>
    <dbReference type="NCBI Taxonomy" id="2584085"/>
    <lineage>
        <taxon>Archaea</taxon>
        <taxon>Methanobacteriati</taxon>
        <taxon>Methanobacteriota</taxon>
        <taxon>Stenosarchaea group</taxon>
        <taxon>Methanomicrobia</taxon>
        <taxon>Methanomicrobiales</taxon>
        <taxon>Methanomicrobiaceae</taxon>
        <taxon>Methanoculleus</taxon>
    </lineage>
</organism>
<dbReference type="RefSeq" id="WP_301664492.1">
    <property type="nucleotide sequence ID" value="NZ_VCYH01000007.1"/>
</dbReference>
<feature type="transmembrane region" description="Helical" evidence="1">
    <location>
        <begin position="121"/>
        <end position="140"/>
    </location>
</feature>
<keyword evidence="1" id="KW-0472">Membrane</keyword>
<evidence type="ECO:0000256" key="1">
    <source>
        <dbReference type="SAM" id="Phobius"/>
    </source>
</evidence>
<reference evidence="2" key="1">
    <citation type="submission" date="2019-05" db="EMBL/GenBank/DDBJ databases">
        <title>Methanoculleus sp. FWC-SCC1, a methanogenic archaeon isolated from deep marine cold seep.</title>
        <authorList>
            <person name="Chen Y.-W."/>
            <person name="Chen S.-C."/>
            <person name="Teng N.-H."/>
            <person name="Lai M.-C."/>
        </authorList>
    </citation>
    <scope>NUCLEOTIDE SEQUENCE</scope>
    <source>
        <strain evidence="2">FWC-SCC1</strain>
    </source>
</reference>
<name>A0ABT8MBN5_9EURY</name>
<evidence type="ECO:0000313" key="2">
    <source>
        <dbReference type="EMBL" id="MDN7025341.1"/>
    </source>
</evidence>
<dbReference type="Proteomes" id="UP001168338">
    <property type="component" value="Unassembled WGS sequence"/>
</dbReference>
<protein>
    <submittedName>
        <fullName evidence="2">Uncharacterized protein</fullName>
    </submittedName>
</protein>
<sequence>MRGDAGAHLLALGFVALAATGLVMTVQGAITAGLLAAFLAAYLLTGDRAGRPVVLLGIGEVVALSTGTEGFPLALQLLLLGLLLRELHLLAGRQSIGLFAAFAVASIGFVAILQAGTNPLATLPVMGAVFGGVVLVVAIVEYRQQKRLAGGL</sequence>
<dbReference type="EMBL" id="VCYH01000007">
    <property type="protein sequence ID" value="MDN7025341.1"/>
    <property type="molecule type" value="Genomic_DNA"/>
</dbReference>
<proteinExistence type="predicted"/>
<accession>A0ABT8MBN5</accession>
<feature type="transmembrane region" description="Helical" evidence="1">
    <location>
        <begin position="62"/>
        <end position="84"/>
    </location>
</feature>
<comment type="caution">
    <text evidence="2">The sequence shown here is derived from an EMBL/GenBank/DDBJ whole genome shotgun (WGS) entry which is preliminary data.</text>
</comment>
<keyword evidence="1" id="KW-1133">Transmembrane helix</keyword>
<keyword evidence="1" id="KW-0812">Transmembrane</keyword>